<evidence type="ECO:0000313" key="8">
    <source>
        <dbReference type="EMBL" id="KMZ75308.1"/>
    </source>
</evidence>
<dbReference type="PANTHER" id="PTHR10426:SF106">
    <property type="entry name" value="PROTEIN STRICTOSIDINE SYNTHASE-LIKE 3"/>
    <property type="match status" value="1"/>
</dbReference>
<evidence type="ECO:0000259" key="7">
    <source>
        <dbReference type="Pfam" id="PF03088"/>
    </source>
</evidence>
<evidence type="ECO:0000256" key="5">
    <source>
        <dbReference type="ARBA" id="ARBA00023180"/>
    </source>
</evidence>
<proteinExistence type="inferred from homology"/>
<dbReference type="GO" id="GO:0016787">
    <property type="term" value="F:hydrolase activity"/>
    <property type="evidence" value="ECO:0000318"/>
    <property type="project" value="GO_Central"/>
</dbReference>
<dbReference type="SUPFAM" id="SSF63829">
    <property type="entry name" value="Calcium-dependent phosphotriesterase"/>
    <property type="match status" value="1"/>
</dbReference>
<comment type="subcellular location">
    <subcellularLocation>
        <location evidence="1">Vacuole</location>
    </subcellularLocation>
</comment>
<comment type="caution">
    <text evidence="8">The sequence shown here is derived from an EMBL/GenBank/DDBJ whole genome shotgun (WGS) entry which is preliminary data.</text>
</comment>
<dbReference type="Pfam" id="PF20067">
    <property type="entry name" value="SSL_N"/>
    <property type="match status" value="1"/>
</dbReference>
<evidence type="ECO:0000256" key="2">
    <source>
        <dbReference type="ARBA" id="ARBA00009191"/>
    </source>
</evidence>
<reference evidence="9" key="1">
    <citation type="journal article" date="2016" name="Nature">
        <title>The genome of the seagrass Zostera marina reveals angiosperm adaptation to the sea.</title>
        <authorList>
            <person name="Olsen J.L."/>
            <person name="Rouze P."/>
            <person name="Verhelst B."/>
            <person name="Lin Y.-C."/>
            <person name="Bayer T."/>
            <person name="Collen J."/>
            <person name="Dattolo E."/>
            <person name="De Paoli E."/>
            <person name="Dittami S."/>
            <person name="Maumus F."/>
            <person name="Michel G."/>
            <person name="Kersting A."/>
            <person name="Lauritano C."/>
            <person name="Lohaus R."/>
            <person name="Toepel M."/>
            <person name="Tonon T."/>
            <person name="Vanneste K."/>
            <person name="Amirebrahimi M."/>
            <person name="Brakel J."/>
            <person name="Bostroem C."/>
            <person name="Chovatia M."/>
            <person name="Grimwood J."/>
            <person name="Jenkins J.W."/>
            <person name="Jueterbock A."/>
            <person name="Mraz A."/>
            <person name="Stam W.T."/>
            <person name="Tice H."/>
            <person name="Bornberg-Bauer E."/>
            <person name="Green P.J."/>
            <person name="Pearson G.A."/>
            <person name="Procaccini G."/>
            <person name="Duarte C.M."/>
            <person name="Schmutz J."/>
            <person name="Reusch T.B.H."/>
            <person name="Van de Peer Y."/>
        </authorList>
    </citation>
    <scope>NUCLEOTIDE SEQUENCE [LARGE SCALE GENOMIC DNA]</scope>
    <source>
        <strain evidence="9">cv. Finnish</strain>
    </source>
</reference>
<sequence>MAWSQKKTAVAAVLVLLLAIYCRVDPFRMSPMVDFPGFETYSVDLPTWSAYPTQRDEKDLLQRSEVRFKNQIQGPESIAFDPNGRGPYTGVADGRILFWNGSEWSYFAHTSPKRSSQCDPNPSIMSYLKNEHICGRPLGIRFCKKSGELYIADAYFGLLKVGPQGGLAVSLTTQAENVPFKFTNDLDVDEDGRNVYFTDTSTNYQRRNFLQLVLTSEPTGRVLRYNTVTKQTDVLVRDLQFPNGLSLSKDGSFFVFCEGSQGKLRRYWLKGDKAGTTDSFALLPGFPDNVRTNDKGEFWVAIHSRHGWYGHLLGSHPRARKVLLSLPIPAKYHYIVNSGRFHGIIVKVSVDGEILKVLEDRKGNVVKLVSEVEEKDGQLWLGLFLCHILPSIPFLEFQIN</sequence>
<dbReference type="Pfam" id="PF03088">
    <property type="entry name" value="Str_synth"/>
    <property type="match status" value="1"/>
</dbReference>
<name>A0A0K9Q227_ZOSMR</name>
<dbReference type="InterPro" id="IPR018119">
    <property type="entry name" value="Strictosidine_synth_cons-reg"/>
</dbReference>
<evidence type="ECO:0000256" key="4">
    <source>
        <dbReference type="ARBA" id="ARBA00022729"/>
    </source>
</evidence>
<keyword evidence="3" id="KW-0926">Vacuole</keyword>
<feature type="signal peptide" evidence="6">
    <location>
        <begin position="1"/>
        <end position="26"/>
    </location>
</feature>
<accession>A0A0K9Q227</accession>
<evidence type="ECO:0000256" key="1">
    <source>
        <dbReference type="ARBA" id="ARBA00004116"/>
    </source>
</evidence>
<evidence type="ECO:0000313" key="9">
    <source>
        <dbReference type="Proteomes" id="UP000036987"/>
    </source>
</evidence>
<dbReference type="OMA" id="FQRRKFM"/>
<keyword evidence="4 6" id="KW-0732">Signal</keyword>
<protein>
    <submittedName>
        <fullName evidence="8">Putative Strictosidine synthase</fullName>
    </submittedName>
</protein>
<dbReference type="Proteomes" id="UP000036987">
    <property type="component" value="Unassembled WGS sequence"/>
</dbReference>
<dbReference type="OrthoDB" id="5307922at2759"/>
<dbReference type="FunFam" id="2.120.10.30:FF:000032">
    <property type="entry name" value="Protein STRICTOSIDINE SYNTHASE-LIKE 13"/>
    <property type="match status" value="1"/>
</dbReference>
<dbReference type="GO" id="GO:0005773">
    <property type="term" value="C:vacuole"/>
    <property type="evidence" value="ECO:0007669"/>
    <property type="project" value="UniProtKB-SubCell"/>
</dbReference>
<dbReference type="InterPro" id="IPR011042">
    <property type="entry name" value="6-blade_b-propeller_TolB-like"/>
</dbReference>
<feature type="chain" id="PRO_5005528219" evidence="6">
    <location>
        <begin position="27"/>
        <end position="400"/>
    </location>
</feature>
<gene>
    <name evidence="8" type="ORF">ZOSMA_116G00310</name>
</gene>
<feature type="domain" description="Strictosidine synthase conserved region" evidence="7">
    <location>
        <begin position="184"/>
        <end position="271"/>
    </location>
</feature>
<dbReference type="AlphaFoldDB" id="A0A0K9Q227"/>
<keyword evidence="9" id="KW-1185">Reference proteome</keyword>
<organism evidence="8 9">
    <name type="scientific">Zostera marina</name>
    <name type="common">Eelgrass</name>
    <dbReference type="NCBI Taxonomy" id="29655"/>
    <lineage>
        <taxon>Eukaryota</taxon>
        <taxon>Viridiplantae</taxon>
        <taxon>Streptophyta</taxon>
        <taxon>Embryophyta</taxon>
        <taxon>Tracheophyta</taxon>
        <taxon>Spermatophyta</taxon>
        <taxon>Magnoliopsida</taxon>
        <taxon>Liliopsida</taxon>
        <taxon>Zosteraceae</taxon>
        <taxon>Zostera</taxon>
    </lineage>
</organism>
<dbReference type="PANTHER" id="PTHR10426">
    <property type="entry name" value="STRICTOSIDINE SYNTHASE-RELATED"/>
    <property type="match status" value="1"/>
</dbReference>
<evidence type="ECO:0000256" key="3">
    <source>
        <dbReference type="ARBA" id="ARBA00022554"/>
    </source>
</evidence>
<dbReference type="EMBL" id="LFYR01000182">
    <property type="protein sequence ID" value="KMZ75308.1"/>
    <property type="molecule type" value="Genomic_DNA"/>
</dbReference>
<dbReference type="Gene3D" id="2.120.10.30">
    <property type="entry name" value="TolB, C-terminal domain"/>
    <property type="match status" value="1"/>
</dbReference>
<keyword evidence="5" id="KW-0325">Glycoprotein</keyword>
<dbReference type="STRING" id="29655.A0A0K9Q227"/>
<evidence type="ECO:0000256" key="6">
    <source>
        <dbReference type="SAM" id="SignalP"/>
    </source>
</evidence>
<comment type="similarity">
    <text evidence="2">Belongs to the strictosidine synthase family.</text>
</comment>